<gene>
    <name evidence="2" type="ORF">EV420DRAFT_1582566</name>
</gene>
<dbReference type="Proteomes" id="UP001175211">
    <property type="component" value="Unassembled WGS sequence"/>
</dbReference>
<feature type="signal peptide" evidence="1">
    <location>
        <begin position="1"/>
        <end position="23"/>
    </location>
</feature>
<feature type="chain" id="PRO_5041308864" evidence="1">
    <location>
        <begin position="24"/>
        <end position="144"/>
    </location>
</feature>
<dbReference type="EMBL" id="JAUEPS010000079">
    <property type="protein sequence ID" value="KAK0440044.1"/>
    <property type="molecule type" value="Genomic_DNA"/>
</dbReference>
<dbReference type="GeneID" id="85358251"/>
<evidence type="ECO:0000313" key="3">
    <source>
        <dbReference type="Proteomes" id="UP001175211"/>
    </source>
</evidence>
<reference evidence="2" key="1">
    <citation type="submission" date="2023-06" db="EMBL/GenBank/DDBJ databases">
        <authorList>
            <consortium name="Lawrence Berkeley National Laboratory"/>
            <person name="Ahrendt S."/>
            <person name="Sahu N."/>
            <person name="Indic B."/>
            <person name="Wong-Bajracharya J."/>
            <person name="Merenyi Z."/>
            <person name="Ke H.-M."/>
            <person name="Monk M."/>
            <person name="Kocsube S."/>
            <person name="Drula E."/>
            <person name="Lipzen A."/>
            <person name="Balint B."/>
            <person name="Henrissat B."/>
            <person name="Andreopoulos B."/>
            <person name="Martin F.M."/>
            <person name="Harder C.B."/>
            <person name="Rigling D."/>
            <person name="Ford K.L."/>
            <person name="Foster G.D."/>
            <person name="Pangilinan J."/>
            <person name="Papanicolaou A."/>
            <person name="Barry K."/>
            <person name="LaButti K."/>
            <person name="Viragh M."/>
            <person name="Koriabine M."/>
            <person name="Yan M."/>
            <person name="Riley R."/>
            <person name="Champramary S."/>
            <person name="Plett K.L."/>
            <person name="Tsai I.J."/>
            <person name="Slot J."/>
            <person name="Sipos G."/>
            <person name="Plett J."/>
            <person name="Nagy L.G."/>
            <person name="Grigoriev I.V."/>
        </authorList>
    </citation>
    <scope>NUCLEOTIDE SEQUENCE</scope>
    <source>
        <strain evidence="2">CCBAS 213</strain>
    </source>
</reference>
<protein>
    <submittedName>
        <fullName evidence="2">Uncharacterized protein</fullName>
    </submittedName>
</protein>
<evidence type="ECO:0000256" key="1">
    <source>
        <dbReference type="SAM" id="SignalP"/>
    </source>
</evidence>
<dbReference type="AlphaFoldDB" id="A0AA39MNC5"/>
<organism evidence="2 3">
    <name type="scientific">Armillaria tabescens</name>
    <name type="common">Ringless honey mushroom</name>
    <name type="synonym">Agaricus tabescens</name>
    <dbReference type="NCBI Taxonomy" id="1929756"/>
    <lineage>
        <taxon>Eukaryota</taxon>
        <taxon>Fungi</taxon>
        <taxon>Dikarya</taxon>
        <taxon>Basidiomycota</taxon>
        <taxon>Agaricomycotina</taxon>
        <taxon>Agaricomycetes</taxon>
        <taxon>Agaricomycetidae</taxon>
        <taxon>Agaricales</taxon>
        <taxon>Marasmiineae</taxon>
        <taxon>Physalacriaceae</taxon>
        <taxon>Desarmillaria</taxon>
    </lineage>
</organism>
<sequence length="144" mass="16270">MHPSVWILYDLSCFVMLSSPSLPLSHLSAQPGDWFTPTHGDRQAKVLNCSSYLFRETTTVVHTSFQPSLAVLTVIAITLQSTFYFPGLFQSRYDNPSRLNEIYLPVHWPCSDASITNSCDQNRTIPRAVDDFVCFGHPLTMQAR</sequence>
<dbReference type="RefSeq" id="XP_060323493.1">
    <property type="nucleotide sequence ID" value="XM_060474703.1"/>
</dbReference>
<comment type="caution">
    <text evidence="2">The sequence shown here is derived from an EMBL/GenBank/DDBJ whole genome shotgun (WGS) entry which is preliminary data.</text>
</comment>
<keyword evidence="1" id="KW-0732">Signal</keyword>
<keyword evidence="3" id="KW-1185">Reference proteome</keyword>
<accession>A0AA39MNC5</accession>
<evidence type="ECO:0000313" key="2">
    <source>
        <dbReference type="EMBL" id="KAK0440044.1"/>
    </source>
</evidence>
<proteinExistence type="predicted"/>
<name>A0AA39MNC5_ARMTA</name>